<evidence type="ECO:0000313" key="3">
    <source>
        <dbReference type="Proteomes" id="UP000316008"/>
    </source>
</evidence>
<dbReference type="Proteomes" id="UP000316008">
    <property type="component" value="Unassembled WGS sequence"/>
</dbReference>
<name>A0A556N6D1_9FLAO</name>
<proteinExistence type="predicted"/>
<sequence>MNLPPYAVFPELRSAELLLREIRMEDVSSLLEALTYDGKTAATLEEGIQIVEKTNQNYLDGNSVNWVIENNETNELMGFIGYYRGFENGVGEVGFVLKAAFRGLGFMSTSLQMVVDFGLNNMVLNGVVAFTKPDNEKAITVLSRNGFHENKPEGAYLKFVYSAASKPFS</sequence>
<dbReference type="RefSeq" id="WP_144331281.1">
    <property type="nucleotide sequence ID" value="NZ_VLPL01000001.1"/>
</dbReference>
<dbReference type="Gene3D" id="3.40.630.30">
    <property type="match status" value="1"/>
</dbReference>
<gene>
    <name evidence="2" type="ORF">FO442_01050</name>
</gene>
<dbReference type="EMBL" id="VLPL01000001">
    <property type="protein sequence ID" value="TSJ47746.1"/>
    <property type="molecule type" value="Genomic_DNA"/>
</dbReference>
<keyword evidence="3" id="KW-1185">Reference proteome</keyword>
<organism evidence="2 3">
    <name type="scientific">Fluviicola chungangensis</name>
    <dbReference type="NCBI Taxonomy" id="2597671"/>
    <lineage>
        <taxon>Bacteria</taxon>
        <taxon>Pseudomonadati</taxon>
        <taxon>Bacteroidota</taxon>
        <taxon>Flavobacteriia</taxon>
        <taxon>Flavobacteriales</taxon>
        <taxon>Crocinitomicaceae</taxon>
        <taxon>Fluviicola</taxon>
    </lineage>
</organism>
<dbReference type="Pfam" id="PF13302">
    <property type="entry name" value="Acetyltransf_3"/>
    <property type="match status" value="1"/>
</dbReference>
<dbReference type="OrthoDB" id="9811523at2"/>
<evidence type="ECO:0000259" key="1">
    <source>
        <dbReference type="PROSITE" id="PS51186"/>
    </source>
</evidence>
<reference evidence="2 3" key="1">
    <citation type="submission" date="2019-07" db="EMBL/GenBank/DDBJ databases">
        <authorList>
            <person name="Huq M.A."/>
        </authorList>
    </citation>
    <scope>NUCLEOTIDE SEQUENCE [LARGE SCALE GENOMIC DNA]</scope>
    <source>
        <strain evidence="2 3">MAH-3</strain>
    </source>
</reference>
<feature type="domain" description="N-acetyltransferase" evidence="1">
    <location>
        <begin position="17"/>
        <end position="167"/>
    </location>
</feature>
<dbReference type="PROSITE" id="PS51186">
    <property type="entry name" value="GNAT"/>
    <property type="match status" value="1"/>
</dbReference>
<dbReference type="GO" id="GO:0016747">
    <property type="term" value="F:acyltransferase activity, transferring groups other than amino-acyl groups"/>
    <property type="evidence" value="ECO:0007669"/>
    <property type="project" value="InterPro"/>
</dbReference>
<comment type="caution">
    <text evidence="2">The sequence shown here is derived from an EMBL/GenBank/DDBJ whole genome shotgun (WGS) entry which is preliminary data.</text>
</comment>
<dbReference type="PANTHER" id="PTHR43792">
    <property type="entry name" value="GNAT FAMILY, PUTATIVE (AFU_ORTHOLOGUE AFUA_3G00765)-RELATED-RELATED"/>
    <property type="match status" value="1"/>
</dbReference>
<evidence type="ECO:0000313" key="2">
    <source>
        <dbReference type="EMBL" id="TSJ47746.1"/>
    </source>
</evidence>
<protein>
    <submittedName>
        <fullName evidence="2">GNAT family N-acetyltransferase</fullName>
    </submittedName>
</protein>
<accession>A0A556N6D1</accession>
<dbReference type="InterPro" id="IPR000182">
    <property type="entry name" value="GNAT_dom"/>
</dbReference>
<dbReference type="InterPro" id="IPR016181">
    <property type="entry name" value="Acyl_CoA_acyltransferase"/>
</dbReference>
<dbReference type="AlphaFoldDB" id="A0A556N6D1"/>
<dbReference type="SUPFAM" id="SSF55729">
    <property type="entry name" value="Acyl-CoA N-acyltransferases (Nat)"/>
    <property type="match status" value="1"/>
</dbReference>
<keyword evidence="2" id="KW-0808">Transferase</keyword>
<dbReference type="InterPro" id="IPR051531">
    <property type="entry name" value="N-acetyltransferase"/>
</dbReference>